<dbReference type="AlphaFoldDB" id="A0A3D5NF44"/>
<keyword evidence="1" id="KW-0812">Transmembrane</keyword>
<organism evidence="2 3">
    <name type="scientific">Thalassospira lucentensis</name>
    <dbReference type="NCBI Taxonomy" id="168935"/>
    <lineage>
        <taxon>Bacteria</taxon>
        <taxon>Pseudomonadati</taxon>
        <taxon>Pseudomonadota</taxon>
        <taxon>Alphaproteobacteria</taxon>
        <taxon>Rhodospirillales</taxon>
        <taxon>Thalassospiraceae</taxon>
        <taxon>Thalassospira</taxon>
    </lineage>
</organism>
<dbReference type="Proteomes" id="UP000264179">
    <property type="component" value="Unassembled WGS sequence"/>
</dbReference>
<dbReference type="InterPro" id="IPR037185">
    <property type="entry name" value="EmrE-like"/>
</dbReference>
<dbReference type="SUPFAM" id="SSF103481">
    <property type="entry name" value="Multidrug resistance efflux transporter EmrE"/>
    <property type="match status" value="1"/>
</dbReference>
<gene>
    <name evidence="2" type="ORF">DHR80_19430</name>
</gene>
<feature type="non-terminal residue" evidence="2">
    <location>
        <position position="84"/>
    </location>
</feature>
<name>A0A3D5NF44_9PROT</name>
<evidence type="ECO:0000256" key="1">
    <source>
        <dbReference type="SAM" id="Phobius"/>
    </source>
</evidence>
<sequence length="84" mass="9377">MMLLMTPMTLIPALFVWQTPDLPTLGLLVGVAVFANITQICNTNAFRLYDYSFVVGFNYLRLPIVVGIAFVLFGEVPEIWLLPG</sequence>
<feature type="transmembrane region" description="Helical" evidence="1">
    <location>
        <begin position="59"/>
        <end position="82"/>
    </location>
</feature>
<proteinExistence type="predicted"/>
<keyword evidence="1" id="KW-0472">Membrane</keyword>
<protein>
    <submittedName>
        <fullName evidence="2">RNA polymerase subunit sigma-54</fullName>
    </submittedName>
</protein>
<dbReference type="STRING" id="168935.AUP42_17030"/>
<comment type="caution">
    <text evidence="2">The sequence shown here is derived from an EMBL/GenBank/DDBJ whole genome shotgun (WGS) entry which is preliminary data.</text>
</comment>
<reference evidence="2 3" key="1">
    <citation type="journal article" date="2018" name="Nat. Biotechnol.">
        <title>A standardized bacterial taxonomy based on genome phylogeny substantially revises the tree of life.</title>
        <authorList>
            <person name="Parks D.H."/>
            <person name="Chuvochina M."/>
            <person name="Waite D.W."/>
            <person name="Rinke C."/>
            <person name="Skarshewski A."/>
            <person name="Chaumeil P.A."/>
            <person name="Hugenholtz P."/>
        </authorList>
    </citation>
    <scope>NUCLEOTIDE SEQUENCE [LARGE SCALE GENOMIC DNA]</scope>
    <source>
        <strain evidence="2">UBA9881</strain>
    </source>
</reference>
<dbReference type="EMBL" id="DPOP01000149">
    <property type="protein sequence ID" value="HCW69328.1"/>
    <property type="molecule type" value="Genomic_DNA"/>
</dbReference>
<evidence type="ECO:0000313" key="2">
    <source>
        <dbReference type="EMBL" id="HCW69328.1"/>
    </source>
</evidence>
<evidence type="ECO:0000313" key="3">
    <source>
        <dbReference type="Proteomes" id="UP000264179"/>
    </source>
</evidence>
<keyword evidence="1" id="KW-1133">Transmembrane helix</keyword>
<feature type="non-terminal residue" evidence="2">
    <location>
        <position position="1"/>
    </location>
</feature>
<accession>A0A3D5NF44</accession>